<dbReference type="RefSeq" id="WP_012420407.1">
    <property type="nucleotide sequence ID" value="NC_010655.1"/>
</dbReference>
<evidence type="ECO:0000256" key="1">
    <source>
        <dbReference type="ARBA" id="ARBA00022649"/>
    </source>
</evidence>
<gene>
    <name evidence="2" type="ordered locus">Amuc_1368</name>
</gene>
<dbReference type="Proteomes" id="UP000001031">
    <property type="component" value="Chromosome"/>
</dbReference>
<proteinExistence type="predicted"/>
<dbReference type="EMBL" id="CP001071">
    <property type="protein sequence ID" value="ACD05192.1"/>
    <property type="molecule type" value="Genomic_DNA"/>
</dbReference>
<evidence type="ECO:0000313" key="3">
    <source>
        <dbReference type="Proteomes" id="UP000001031"/>
    </source>
</evidence>
<dbReference type="KEGG" id="amu:Amuc_1368"/>
<evidence type="ECO:0000313" key="2">
    <source>
        <dbReference type="EMBL" id="ACD05192.1"/>
    </source>
</evidence>
<dbReference type="Gene3D" id="1.20.5.780">
    <property type="entry name" value="Single helix bin"/>
    <property type="match status" value="1"/>
</dbReference>
<dbReference type="InterPro" id="IPR014795">
    <property type="entry name" value="TacA_1-like"/>
</dbReference>
<dbReference type="Pfam" id="PF08681">
    <property type="entry name" value="TacA1"/>
    <property type="match status" value="1"/>
</dbReference>
<dbReference type="STRING" id="349741.Amuc_1368"/>
<dbReference type="AlphaFoldDB" id="B2UKR9"/>
<accession>B2UKR9</accession>
<keyword evidence="3" id="KW-1185">Reference proteome</keyword>
<keyword evidence="1" id="KW-1277">Toxin-antitoxin system</keyword>
<protein>
    <submittedName>
        <fullName evidence="2">Uncharacterized protein</fullName>
    </submittedName>
</protein>
<organism evidence="2 3">
    <name type="scientific">Akkermansia muciniphila (strain ATCC BAA-835 / DSM 22959 / JCM 33894 / BCRC 81048 / CCUG 64013 / CIP 107961 / Muc)</name>
    <dbReference type="NCBI Taxonomy" id="349741"/>
    <lineage>
        <taxon>Bacteria</taxon>
        <taxon>Pseudomonadati</taxon>
        <taxon>Verrucomicrobiota</taxon>
        <taxon>Verrucomicrobiia</taxon>
        <taxon>Verrucomicrobiales</taxon>
        <taxon>Akkermansiaceae</taxon>
        <taxon>Akkermansia</taxon>
    </lineage>
</organism>
<dbReference type="PaxDb" id="349741-Amuc_1368"/>
<reference evidence="3" key="1">
    <citation type="journal article" date="2011" name="PLoS ONE">
        <title>The genome of Akkermansia muciniphila, a dedicated intestinal mucin degrader, and its use in exploring intestinal metagenomes.</title>
        <authorList>
            <person name="van Passel M.W."/>
            <person name="Kant R."/>
            <person name="Zoetendal E.G."/>
            <person name="Plugge C.M."/>
            <person name="Derrien M."/>
            <person name="Malfatti S.A."/>
            <person name="Chain P.S."/>
            <person name="Woyke T."/>
            <person name="Palva A."/>
            <person name="de Vos W.M."/>
            <person name="Smidt H."/>
        </authorList>
    </citation>
    <scope>NUCLEOTIDE SEQUENCE [LARGE SCALE GENOMIC DNA]</scope>
    <source>
        <strain evidence="3">ATCC BAA-835 / DSM 22959 / JCM 33894 / BCRC 81048 / CCUG 64013 / CIP 107961 / Muc</strain>
    </source>
</reference>
<dbReference type="HOGENOM" id="CLU_2103826_0_0_0"/>
<name>B2UKR9_AKKM8</name>
<sequence length="115" mass="12779">MENEKELIKSWLKKNKKSREWLAQKCFVKKASVDDWFRSKGIIPPAKLELIRKEINRQGEEAAKTASSVPILNGVAAVAVPLSEDDLKLISKAAQISGQTIEEFIRSAALEDAGE</sequence>